<evidence type="ECO:0000256" key="8">
    <source>
        <dbReference type="ARBA" id="ARBA00022694"/>
    </source>
</evidence>
<comment type="catalytic activity">
    <reaction evidence="1 15">
        <text>Endonucleolytic cleavage to 5'-phosphomonoester.</text>
        <dbReference type="EC" id="3.1.26.3"/>
    </reaction>
</comment>
<feature type="active site" evidence="15">
    <location>
        <position position="114"/>
    </location>
</feature>
<dbReference type="Pfam" id="PF14622">
    <property type="entry name" value="Ribonucleas_3_3"/>
    <property type="match status" value="1"/>
</dbReference>
<dbReference type="PROSITE" id="PS00517">
    <property type="entry name" value="RNASE_3_1"/>
    <property type="match status" value="1"/>
</dbReference>
<dbReference type="GO" id="GO:0005737">
    <property type="term" value="C:cytoplasm"/>
    <property type="evidence" value="ECO:0007669"/>
    <property type="project" value="UniProtKB-SubCell"/>
</dbReference>
<dbReference type="InterPro" id="IPR011907">
    <property type="entry name" value="RNase_III"/>
</dbReference>
<dbReference type="InterPro" id="IPR036389">
    <property type="entry name" value="RNase_III_sf"/>
</dbReference>
<dbReference type="InterPro" id="IPR000999">
    <property type="entry name" value="RNase_III_dom"/>
</dbReference>
<keyword evidence="13 15" id="KW-0460">Magnesium</keyword>
<organism evidence="18 19">
    <name type="scientific">Rugosibacter aromaticivorans</name>
    <dbReference type="NCBI Taxonomy" id="1565605"/>
    <lineage>
        <taxon>Bacteria</taxon>
        <taxon>Pseudomonadati</taxon>
        <taxon>Pseudomonadota</taxon>
        <taxon>Betaproteobacteria</taxon>
        <taxon>Nitrosomonadales</taxon>
        <taxon>Sterolibacteriaceae</taxon>
        <taxon>Rugosibacter</taxon>
    </lineage>
</organism>
<dbReference type="STRING" id="1565605.PG1C_07620"/>
<keyword evidence="9 15" id="KW-0540">Nuclease</keyword>
<comment type="similarity">
    <text evidence="3">Belongs to the ribonuclease III family.</text>
</comment>
<keyword evidence="5 15" id="KW-0963">Cytoplasm</keyword>
<keyword evidence="12 15" id="KW-0378">Hydrolase</keyword>
<dbReference type="SUPFAM" id="SSF54768">
    <property type="entry name" value="dsRNA-binding domain-like"/>
    <property type="match status" value="1"/>
</dbReference>
<evidence type="ECO:0000313" key="19">
    <source>
        <dbReference type="Proteomes" id="UP000061603"/>
    </source>
</evidence>
<dbReference type="PROSITE" id="PS50142">
    <property type="entry name" value="RNASE_3_2"/>
    <property type="match status" value="1"/>
</dbReference>
<dbReference type="SUPFAM" id="SSF69065">
    <property type="entry name" value="RNase III domain-like"/>
    <property type="match status" value="1"/>
</dbReference>
<evidence type="ECO:0000256" key="5">
    <source>
        <dbReference type="ARBA" id="ARBA00022490"/>
    </source>
</evidence>
<dbReference type="HAMAP" id="MF_00104">
    <property type="entry name" value="RNase_III"/>
    <property type="match status" value="1"/>
</dbReference>
<dbReference type="Gene3D" id="1.10.1520.10">
    <property type="entry name" value="Ribonuclease III domain"/>
    <property type="match status" value="1"/>
</dbReference>
<accession>A0A0C5J8R7</accession>
<dbReference type="GO" id="GO:0006364">
    <property type="term" value="P:rRNA processing"/>
    <property type="evidence" value="ECO:0007669"/>
    <property type="project" value="UniProtKB-UniRule"/>
</dbReference>
<dbReference type="GO" id="GO:0042802">
    <property type="term" value="F:identical protein binding"/>
    <property type="evidence" value="ECO:0007669"/>
    <property type="project" value="UniProtKB-ARBA"/>
</dbReference>
<dbReference type="Proteomes" id="UP000061603">
    <property type="component" value="Chromosome"/>
</dbReference>
<feature type="binding site" evidence="15">
    <location>
        <position position="111"/>
    </location>
    <ligand>
        <name>Mg(2+)</name>
        <dbReference type="ChEBI" id="CHEBI:18420"/>
    </ligand>
</feature>
<keyword evidence="10 15" id="KW-0479">Metal-binding</keyword>
<dbReference type="CDD" id="cd10845">
    <property type="entry name" value="DSRM_RNAse_III_family"/>
    <property type="match status" value="1"/>
</dbReference>
<evidence type="ECO:0000256" key="10">
    <source>
        <dbReference type="ARBA" id="ARBA00022723"/>
    </source>
</evidence>
<feature type="active site" evidence="15">
    <location>
        <position position="42"/>
    </location>
</feature>
<dbReference type="FunFam" id="3.30.160.20:FF:000003">
    <property type="entry name" value="Ribonuclease 3"/>
    <property type="match status" value="1"/>
</dbReference>
<dbReference type="FunFam" id="1.10.1520.10:FF:000001">
    <property type="entry name" value="Ribonuclease 3"/>
    <property type="match status" value="1"/>
</dbReference>
<evidence type="ECO:0000256" key="13">
    <source>
        <dbReference type="ARBA" id="ARBA00022842"/>
    </source>
</evidence>
<dbReference type="Gene3D" id="3.30.160.20">
    <property type="match status" value="1"/>
</dbReference>
<dbReference type="NCBIfam" id="TIGR02191">
    <property type="entry name" value="RNaseIII"/>
    <property type="match status" value="1"/>
</dbReference>
<dbReference type="SMART" id="SM00535">
    <property type="entry name" value="RIBOc"/>
    <property type="match status" value="1"/>
</dbReference>
<comment type="subunit">
    <text evidence="4 15">Homodimer.</text>
</comment>
<dbReference type="PROSITE" id="PS50137">
    <property type="entry name" value="DS_RBD"/>
    <property type="match status" value="1"/>
</dbReference>
<dbReference type="PANTHER" id="PTHR11207">
    <property type="entry name" value="RIBONUCLEASE III"/>
    <property type="match status" value="1"/>
</dbReference>
<dbReference type="CDD" id="cd00593">
    <property type="entry name" value="RIBOc"/>
    <property type="match status" value="1"/>
</dbReference>
<evidence type="ECO:0000256" key="15">
    <source>
        <dbReference type="HAMAP-Rule" id="MF_00104"/>
    </source>
</evidence>
<evidence type="ECO:0000256" key="3">
    <source>
        <dbReference type="ARBA" id="ARBA00010183"/>
    </source>
</evidence>
<dbReference type="EMBL" id="CP010554">
    <property type="protein sequence ID" value="AJP48365.1"/>
    <property type="molecule type" value="Genomic_DNA"/>
</dbReference>
<evidence type="ECO:0000313" key="18">
    <source>
        <dbReference type="EMBL" id="AJP48365.1"/>
    </source>
</evidence>
<dbReference type="EC" id="3.1.26.3" evidence="15"/>
<evidence type="ECO:0000256" key="1">
    <source>
        <dbReference type="ARBA" id="ARBA00000109"/>
    </source>
</evidence>
<keyword evidence="6 15" id="KW-0698">rRNA processing</keyword>
<evidence type="ECO:0000256" key="6">
    <source>
        <dbReference type="ARBA" id="ARBA00022552"/>
    </source>
</evidence>
<evidence type="ECO:0000256" key="2">
    <source>
        <dbReference type="ARBA" id="ARBA00004496"/>
    </source>
</evidence>
<reference evidence="18 19" key="1">
    <citation type="journal article" date="2015" name="Genome Announc.">
        <title>Complete Genome Sequence of a Novel Bacterium within the Family Rhodocyclaceae That Degrades Polycyclic Aromatic Hydrocarbons.</title>
        <authorList>
            <person name="Singleton D.R."/>
            <person name="Dickey A.N."/>
            <person name="Scholl E.H."/>
            <person name="Wright F.A."/>
            <person name="Aitken M.D."/>
        </authorList>
    </citation>
    <scope>NUCLEOTIDE SEQUENCE [LARGE SCALE GENOMIC DNA]</scope>
    <source>
        <strain evidence="19">PG1-Ca6</strain>
    </source>
</reference>
<dbReference type="HOGENOM" id="CLU_000907_1_1_4"/>
<evidence type="ECO:0000256" key="7">
    <source>
        <dbReference type="ARBA" id="ARBA00022664"/>
    </source>
</evidence>
<dbReference type="GO" id="GO:0006397">
    <property type="term" value="P:mRNA processing"/>
    <property type="evidence" value="ECO:0007669"/>
    <property type="project" value="UniProtKB-UniRule"/>
</dbReference>
<comment type="cofactor">
    <cofactor evidence="15">
        <name>Mg(2+)</name>
        <dbReference type="ChEBI" id="CHEBI:18420"/>
    </cofactor>
</comment>
<evidence type="ECO:0000256" key="14">
    <source>
        <dbReference type="ARBA" id="ARBA00022884"/>
    </source>
</evidence>
<keyword evidence="7 15" id="KW-0507">mRNA processing</keyword>
<keyword evidence="8 15" id="KW-0819">tRNA processing</keyword>
<dbReference type="PANTHER" id="PTHR11207:SF0">
    <property type="entry name" value="RIBONUCLEASE 3"/>
    <property type="match status" value="1"/>
</dbReference>
<dbReference type="GO" id="GO:0008033">
    <property type="term" value="P:tRNA processing"/>
    <property type="evidence" value="ECO:0007669"/>
    <property type="project" value="UniProtKB-KW"/>
</dbReference>
<gene>
    <name evidence="15" type="primary">rnc</name>
    <name evidence="18" type="ORF">PG1C_07620</name>
</gene>
<dbReference type="AlphaFoldDB" id="A0A0C5J8R7"/>
<dbReference type="PATRIC" id="fig|1565605.3.peg.1607"/>
<comment type="subcellular location">
    <subcellularLocation>
        <location evidence="2 15">Cytoplasm</location>
    </subcellularLocation>
</comment>
<name>A0A0C5J8R7_9PROT</name>
<dbReference type="KEGG" id="rbu:PG1C_07620"/>
<keyword evidence="14 15" id="KW-0694">RNA-binding</keyword>
<dbReference type="GO" id="GO:0004525">
    <property type="term" value="F:ribonuclease III activity"/>
    <property type="evidence" value="ECO:0007669"/>
    <property type="project" value="UniProtKB-UniRule"/>
</dbReference>
<feature type="binding site" evidence="15">
    <location>
        <position position="114"/>
    </location>
    <ligand>
        <name>Mg(2+)</name>
        <dbReference type="ChEBI" id="CHEBI:18420"/>
    </ligand>
</feature>
<feature type="binding site" evidence="15">
    <location>
        <position position="38"/>
    </location>
    <ligand>
        <name>Mg(2+)</name>
        <dbReference type="ChEBI" id="CHEBI:18420"/>
    </ligand>
</feature>
<sequence length="226" mass="24974">MKLKAVEASLGHQFTRPELLRQALTHRSFGVPHNERLEFLGDSILNCVIAHALFMRYAECNEGELSRLRASLVRQETLAEIALSMRLGDYLRLGEGELKSGGFSRPSTLADALEAVFAAVFLDAGFIAAQQVIDRLFTPWVLRIDPQKSGKDPKTALQELMQGRHLSLPSYSLLALRGEAHAQEFEVSCVVAELNISCVGKGSSRRTAEQQAARLTLAQITQIKNE</sequence>
<dbReference type="GO" id="GO:0003725">
    <property type="term" value="F:double-stranded RNA binding"/>
    <property type="evidence" value="ECO:0007669"/>
    <property type="project" value="TreeGrafter"/>
</dbReference>
<proteinExistence type="inferred from homology"/>
<evidence type="ECO:0000256" key="4">
    <source>
        <dbReference type="ARBA" id="ARBA00011738"/>
    </source>
</evidence>
<dbReference type="InterPro" id="IPR014720">
    <property type="entry name" value="dsRBD_dom"/>
</dbReference>
<feature type="domain" description="RNase III" evidence="17">
    <location>
        <begin position="3"/>
        <end position="125"/>
    </location>
</feature>
<evidence type="ECO:0000256" key="12">
    <source>
        <dbReference type="ARBA" id="ARBA00022801"/>
    </source>
</evidence>
<evidence type="ECO:0000259" key="17">
    <source>
        <dbReference type="PROSITE" id="PS50142"/>
    </source>
</evidence>
<dbReference type="SMART" id="SM00358">
    <property type="entry name" value="DSRM"/>
    <property type="match status" value="1"/>
</dbReference>
<keyword evidence="19" id="KW-1185">Reference proteome</keyword>
<dbReference type="RefSeq" id="WP_202634261.1">
    <property type="nucleotide sequence ID" value="NZ_CP010554.1"/>
</dbReference>
<evidence type="ECO:0000259" key="16">
    <source>
        <dbReference type="PROSITE" id="PS50137"/>
    </source>
</evidence>
<protein>
    <recommendedName>
        <fullName evidence="15">Ribonuclease 3</fullName>
        <ecNumber evidence="15">3.1.26.3</ecNumber>
    </recommendedName>
    <alternativeName>
        <fullName evidence="15">Ribonuclease III</fullName>
        <shortName evidence="15">RNase III</shortName>
    </alternativeName>
</protein>
<evidence type="ECO:0000256" key="9">
    <source>
        <dbReference type="ARBA" id="ARBA00022722"/>
    </source>
</evidence>
<comment type="function">
    <text evidence="15">Digests double-stranded RNA. Involved in the processing of primary rRNA transcript to yield the immediate precursors to the large and small rRNAs (23S and 16S). Processes some mRNAs, and tRNAs when they are encoded in the rRNA operon. Processes pre-crRNA and tracrRNA of type II CRISPR loci if present in the organism.</text>
</comment>
<evidence type="ECO:0000256" key="11">
    <source>
        <dbReference type="ARBA" id="ARBA00022759"/>
    </source>
</evidence>
<dbReference type="GO" id="GO:0046872">
    <property type="term" value="F:metal ion binding"/>
    <property type="evidence" value="ECO:0007669"/>
    <property type="project" value="UniProtKB-KW"/>
</dbReference>
<dbReference type="Pfam" id="PF00035">
    <property type="entry name" value="dsrm"/>
    <property type="match status" value="1"/>
</dbReference>
<dbReference type="GO" id="GO:0019843">
    <property type="term" value="F:rRNA binding"/>
    <property type="evidence" value="ECO:0007669"/>
    <property type="project" value="UniProtKB-KW"/>
</dbReference>
<dbReference type="GO" id="GO:0010468">
    <property type="term" value="P:regulation of gene expression"/>
    <property type="evidence" value="ECO:0007669"/>
    <property type="project" value="TreeGrafter"/>
</dbReference>
<feature type="domain" description="DRBM" evidence="16">
    <location>
        <begin position="152"/>
        <end position="222"/>
    </location>
</feature>
<keyword evidence="15" id="KW-0699">rRNA-binding</keyword>
<keyword evidence="11 15" id="KW-0255">Endonuclease</keyword>